<proteinExistence type="predicted"/>
<evidence type="ECO:0000256" key="1">
    <source>
        <dbReference type="SAM" id="MobiDB-lite"/>
    </source>
</evidence>
<gene>
    <name evidence="2" type="ORF">BGZ80_010136</name>
</gene>
<dbReference type="AlphaFoldDB" id="A0A9P6MV65"/>
<protein>
    <submittedName>
        <fullName evidence="2">Uncharacterized protein</fullName>
    </submittedName>
</protein>
<feature type="region of interest" description="Disordered" evidence="1">
    <location>
        <begin position="104"/>
        <end position="146"/>
    </location>
</feature>
<sequence length="146" mass="14668">MPLVGLGPGGFSSKPESVEYSRDVVGLDVVSESLKDSSLSFLSVSGERLALDALDCWRVKGDVELANAGVVSAVVVAVVVGGDTAAIVACSISSTPFPDIVDINGDKGGKSGNKAGARLETGAGSDRGDCGRPRGETADVGSVDRS</sequence>
<reference evidence="2" key="1">
    <citation type="journal article" date="2020" name="Fungal Divers.">
        <title>Resolving the Mortierellaceae phylogeny through synthesis of multi-gene phylogenetics and phylogenomics.</title>
        <authorList>
            <person name="Vandepol N."/>
            <person name="Liber J."/>
            <person name="Desiro A."/>
            <person name="Na H."/>
            <person name="Kennedy M."/>
            <person name="Barry K."/>
            <person name="Grigoriev I.V."/>
            <person name="Miller A.N."/>
            <person name="O'Donnell K."/>
            <person name="Stajich J.E."/>
            <person name="Bonito G."/>
        </authorList>
    </citation>
    <scope>NUCLEOTIDE SEQUENCE</scope>
    <source>
        <strain evidence="2">NRRL 2769</strain>
    </source>
</reference>
<evidence type="ECO:0000313" key="2">
    <source>
        <dbReference type="EMBL" id="KAG0014959.1"/>
    </source>
</evidence>
<dbReference type="EMBL" id="JAAAID010000674">
    <property type="protein sequence ID" value="KAG0014959.1"/>
    <property type="molecule type" value="Genomic_DNA"/>
</dbReference>
<comment type="caution">
    <text evidence="2">The sequence shown here is derived from an EMBL/GenBank/DDBJ whole genome shotgun (WGS) entry which is preliminary data.</text>
</comment>
<evidence type="ECO:0000313" key="3">
    <source>
        <dbReference type="Proteomes" id="UP000703661"/>
    </source>
</evidence>
<keyword evidence="3" id="KW-1185">Reference proteome</keyword>
<name>A0A9P6MV65_9FUNG</name>
<organism evidence="2 3">
    <name type="scientific">Entomortierella chlamydospora</name>
    <dbReference type="NCBI Taxonomy" id="101097"/>
    <lineage>
        <taxon>Eukaryota</taxon>
        <taxon>Fungi</taxon>
        <taxon>Fungi incertae sedis</taxon>
        <taxon>Mucoromycota</taxon>
        <taxon>Mortierellomycotina</taxon>
        <taxon>Mortierellomycetes</taxon>
        <taxon>Mortierellales</taxon>
        <taxon>Mortierellaceae</taxon>
        <taxon>Entomortierella</taxon>
    </lineage>
</organism>
<accession>A0A9P6MV65</accession>
<feature type="compositionally biased region" description="Basic and acidic residues" evidence="1">
    <location>
        <begin position="126"/>
        <end position="146"/>
    </location>
</feature>
<dbReference type="Proteomes" id="UP000703661">
    <property type="component" value="Unassembled WGS sequence"/>
</dbReference>
<feature type="non-terminal residue" evidence="2">
    <location>
        <position position="146"/>
    </location>
</feature>